<evidence type="ECO:0000259" key="3">
    <source>
        <dbReference type="Pfam" id="PF01167"/>
    </source>
</evidence>
<dbReference type="EMBL" id="WHWC01000019">
    <property type="protein sequence ID" value="KAG8364375.1"/>
    <property type="molecule type" value="Genomic_DNA"/>
</dbReference>
<dbReference type="Pfam" id="PF01167">
    <property type="entry name" value="Tub"/>
    <property type="match status" value="1"/>
</dbReference>
<dbReference type="Gene3D" id="3.20.90.10">
    <property type="entry name" value="Tubby Protein, Chain A"/>
    <property type="match status" value="1"/>
</dbReference>
<dbReference type="InterPro" id="IPR025659">
    <property type="entry name" value="Tubby-like_C"/>
</dbReference>
<evidence type="ECO:0000256" key="2">
    <source>
        <dbReference type="SAM" id="MobiDB-lite"/>
    </source>
</evidence>
<name>A0AAV6WBS6_9LAMI</name>
<gene>
    <name evidence="4" type="ORF">BUALT_Bualt19G0122300</name>
</gene>
<dbReference type="Proteomes" id="UP000826271">
    <property type="component" value="Unassembled WGS sequence"/>
</dbReference>
<protein>
    <recommendedName>
        <fullName evidence="3">Tubby C-terminal domain-containing protein</fullName>
    </recommendedName>
</protein>
<dbReference type="PRINTS" id="PR01573">
    <property type="entry name" value="SUPERTUBBY"/>
</dbReference>
<accession>A0AAV6WBS6</accession>
<reference evidence="4" key="1">
    <citation type="submission" date="2019-10" db="EMBL/GenBank/DDBJ databases">
        <authorList>
            <person name="Zhang R."/>
            <person name="Pan Y."/>
            <person name="Wang J."/>
            <person name="Ma R."/>
            <person name="Yu S."/>
        </authorList>
    </citation>
    <scope>NUCLEOTIDE SEQUENCE</scope>
    <source>
        <strain evidence="4">LA-IB0</strain>
        <tissue evidence="4">Leaf</tissue>
    </source>
</reference>
<dbReference type="PANTHER" id="PTHR16517:SF50">
    <property type="entry name" value="TUBBY-LIKE F-BOX PROTEIN 7"/>
    <property type="match status" value="1"/>
</dbReference>
<feature type="region of interest" description="Disordered" evidence="2">
    <location>
        <begin position="1"/>
        <end position="33"/>
    </location>
</feature>
<organism evidence="4 5">
    <name type="scientific">Buddleja alternifolia</name>
    <dbReference type="NCBI Taxonomy" id="168488"/>
    <lineage>
        <taxon>Eukaryota</taxon>
        <taxon>Viridiplantae</taxon>
        <taxon>Streptophyta</taxon>
        <taxon>Embryophyta</taxon>
        <taxon>Tracheophyta</taxon>
        <taxon>Spermatophyta</taxon>
        <taxon>Magnoliopsida</taxon>
        <taxon>eudicotyledons</taxon>
        <taxon>Gunneridae</taxon>
        <taxon>Pentapetalae</taxon>
        <taxon>asterids</taxon>
        <taxon>lamiids</taxon>
        <taxon>Lamiales</taxon>
        <taxon>Scrophulariaceae</taxon>
        <taxon>Buddlejeae</taxon>
        <taxon>Buddleja</taxon>
    </lineage>
</organism>
<proteinExistence type="inferred from homology"/>
<dbReference type="SUPFAM" id="SSF54518">
    <property type="entry name" value="Tubby C-terminal domain-like"/>
    <property type="match status" value="1"/>
</dbReference>
<evidence type="ECO:0000313" key="4">
    <source>
        <dbReference type="EMBL" id="KAG8364375.1"/>
    </source>
</evidence>
<evidence type="ECO:0000313" key="5">
    <source>
        <dbReference type="Proteomes" id="UP000826271"/>
    </source>
</evidence>
<sequence length="96" mass="10862">MTLTPSTPRRLLSPAQPKLRLHRPGPQDSPIQGLIKRDKKNATFYFYLALSPSFTDKGKFLLAARRYRNGAHTEYIISLDVDDLSQGSKAYVGKLR</sequence>
<keyword evidence="5" id="KW-1185">Reference proteome</keyword>
<dbReference type="AlphaFoldDB" id="A0AAV6WBS6"/>
<evidence type="ECO:0000256" key="1">
    <source>
        <dbReference type="ARBA" id="ARBA00007129"/>
    </source>
</evidence>
<feature type="domain" description="Tubby C-terminal" evidence="3">
    <location>
        <begin position="21"/>
        <end position="96"/>
    </location>
</feature>
<dbReference type="PANTHER" id="PTHR16517">
    <property type="entry name" value="TUBBY-RELATED"/>
    <property type="match status" value="1"/>
</dbReference>
<dbReference type="InterPro" id="IPR000007">
    <property type="entry name" value="Tubby_C"/>
</dbReference>
<comment type="similarity">
    <text evidence="1">Belongs to the TUB family.</text>
</comment>
<comment type="caution">
    <text evidence="4">The sequence shown here is derived from an EMBL/GenBank/DDBJ whole genome shotgun (WGS) entry which is preliminary data.</text>
</comment>